<reference evidence="1 2" key="1">
    <citation type="submission" date="2015-05" db="EMBL/GenBank/DDBJ databases">
        <title>Genome sequence of Mycobacterium haemophilum.</title>
        <authorList>
            <person name="Greninger A.L."/>
            <person name="Cunningham G."/>
            <person name="Miller S."/>
        </authorList>
    </citation>
    <scope>NUCLEOTIDE SEQUENCE [LARGE SCALE GENOMIC DNA]</scope>
    <source>
        <strain evidence="2">UC1</strain>
    </source>
</reference>
<comment type="caution">
    <text evidence="1">The sequence shown here is derived from an EMBL/GenBank/DDBJ whole genome shotgun (WGS) entry which is preliminary data.</text>
</comment>
<dbReference type="STRING" id="1202450.B586_18405"/>
<gene>
    <name evidence="1" type="ORF">ABH38_15080</name>
</gene>
<dbReference type="InterPro" id="IPR053714">
    <property type="entry name" value="Iso_Racemase_Enz_sf"/>
</dbReference>
<evidence type="ECO:0000313" key="1">
    <source>
        <dbReference type="EMBL" id="KLO35644.1"/>
    </source>
</evidence>
<name>A0A0I9U0Q3_9MYCO</name>
<dbReference type="OrthoDB" id="6836758at2"/>
<dbReference type="AlphaFoldDB" id="A0A0I9U0Q3"/>
<evidence type="ECO:0008006" key="3">
    <source>
        <dbReference type="Google" id="ProtNLM"/>
    </source>
</evidence>
<proteinExistence type="predicted"/>
<dbReference type="Gene3D" id="3.40.50.12500">
    <property type="match status" value="1"/>
</dbReference>
<dbReference type="RefSeq" id="WP_047315571.1">
    <property type="nucleotide sequence ID" value="NZ_LDPQ01000014.1"/>
</dbReference>
<accession>A0A0I9U0Q3</accession>
<organism evidence="1 2">
    <name type="scientific">Mycobacterium haemophilum</name>
    <dbReference type="NCBI Taxonomy" id="29311"/>
    <lineage>
        <taxon>Bacteria</taxon>
        <taxon>Bacillati</taxon>
        <taxon>Actinomycetota</taxon>
        <taxon>Actinomycetes</taxon>
        <taxon>Mycobacteriales</taxon>
        <taxon>Mycobacteriaceae</taxon>
        <taxon>Mycobacterium</taxon>
    </lineage>
</organism>
<dbReference type="Proteomes" id="UP000036334">
    <property type="component" value="Unassembled WGS sequence"/>
</dbReference>
<dbReference type="PATRIC" id="fig|29311.18.peg.1201"/>
<dbReference type="EMBL" id="LDPR01000013">
    <property type="protein sequence ID" value="KLO35644.1"/>
    <property type="molecule type" value="Genomic_DNA"/>
</dbReference>
<protein>
    <recommendedName>
        <fullName evidence="3">Arylmalonate decarboxylase</fullName>
    </recommendedName>
</protein>
<sequence length="247" mass="26802">MATDVHVGPLREQRRKPRVGLIVPPANTAVEDDYLTLGGDVFAFSTARYGVYHDVGLRQRLDRYAAELPSRLMSFGSMPLHAIMACCSGNHYLQGFDADLRDCRTASECTGVITVSTTVAVVAWLRHRGINTITIASPHPDWLTDLSEKYWTSAGFEIDSVIRVVDKTTGMTAGSPYQLGTDDIVTAVRDAELLGTPILLVGTGVHTQAAVTTLTQQFTGQEFYTSNSCGAAWLRLTLDNPNPLAGL</sequence>
<evidence type="ECO:0000313" key="2">
    <source>
        <dbReference type="Proteomes" id="UP000036334"/>
    </source>
</evidence>
<keyword evidence="2" id="KW-1185">Reference proteome</keyword>